<organism evidence="2 3">
    <name type="scientific">Pleurodeles waltl</name>
    <name type="common">Iberian ribbed newt</name>
    <dbReference type="NCBI Taxonomy" id="8319"/>
    <lineage>
        <taxon>Eukaryota</taxon>
        <taxon>Metazoa</taxon>
        <taxon>Chordata</taxon>
        <taxon>Craniata</taxon>
        <taxon>Vertebrata</taxon>
        <taxon>Euteleostomi</taxon>
        <taxon>Amphibia</taxon>
        <taxon>Batrachia</taxon>
        <taxon>Caudata</taxon>
        <taxon>Salamandroidea</taxon>
        <taxon>Salamandridae</taxon>
        <taxon>Pleurodelinae</taxon>
        <taxon>Pleurodeles</taxon>
    </lineage>
</organism>
<name>A0AAV7WLW7_PLEWA</name>
<dbReference type="Proteomes" id="UP001066276">
    <property type="component" value="Chromosome 1_1"/>
</dbReference>
<comment type="caution">
    <text evidence="2">The sequence shown here is derived from an EMBL/GenBank/DDBJ whole genome shotgun (WGS) entry which is preliminary data.</text>
</comment>
<reference evidence="2" key="1">
    <citation type="journal article" date="2022" name="bioRxiv">
        <title>Sequencing and chromosome-scale assembly of the giantPleurodeles waltlgenome.</title>
        <authorList>
            <person name="Brown T."/>
            <person name="Elewa A."/>
            <person name="Iarovenko S."/>
            <person name="Subramanian E."/>
            <person name="Araus A.J."/>
            <person name="Petzold A."/>
            <person name="Susuki M."/>
            <person name="Suzuki K.-i.T."/>
            <person name="Hayashi T."/>
            <person name="Toyoda A."/>
            <person name="Oliveira C."/>
            <person name="Osipova E."/>
            <person name="Leigh N.D."/>
            <person name="Simon A."/>
            <person name="Yun M.H."/>
        </authorList>
    </citation>
    <scope>NUCLEOTIDE SEQUENCE</scope>
    <source>
        <strain evidence="2">20211129_DDA</strain>
        <tissue evidence="2">Liver</tissue>
    </source>
</reference>
<keyword evidence="1" id="KW-0732">Signal</keyword>
<accession>A0AAV7WLW7</accession>
<proteinExistence type="predicted"/>
<gene>
    <name evidence="2" type="ORF">NDU88_001250</name>
</gene>
<keyword evidence="3" id="KW-1185">Reference proteome</keyword>
<dbReference type="EMBL" id="JANPWB010000001">
    <property type="protein sequence ID" value="KAJ1213617.1"/>
    <property type="molecule type" value="Genomic_DNA"/>
</dbReference>
<evidence type="ECO:0000313" key="3">
    <source>
        <dbReference type="Proteomes" id="UP001066276"/>
    </source>
</evidence>
<dbReference type="AlphaFoldDB" id="A0AAV7WLW7"/>
<feature type="signal peptide" evidence="1">
    <location>
        <begin position="1"/>
        <end position="22"/>
    </location>
</feature>
<evidence type="ECO:0000256" key="1">
    <source>
        <dbReference type="SAM" id="SignalP"/>
    </source>
</evidence>
<evidence type="ECO:0000313" key="2">
    <source>
        <dbReference type="EMBL" id="KAJ1213617.1"/>
    </source>
</evidence>
<sequence>MSRISLAAVFLILSDACVECIAIVEIAADKHLGDCSSGFRGDPLEDLSEQAEHVEEGQDGAYSVVHRERGVEDDA</sequence>
<feature type="chain" id="PRO_5043619620" description="Secreted protein" evidence="1">
    <location>
        <begin position="23"/>
        <end position="75"/>
    </location>
</feature>
<protein>
    <recommendedName>
        <fullName evidence="4">Secreted protein</fullName>
    </recommendedName>
</protein>
<evidence type="ECO:0008006" key="4">
    <source>
        <dbReference type="Google" id="ProtNLM"/>
    </source>
</evidence>